<evidence type="ECO:0000256" key="1">
    <source>
        <dbReference type="ARBA" id="ARBA00003436"/>
    </source>
</evidence>
<organism evidence="16 17">
    <name type="scientific">Coilia grayii</name>
    <name type="common">Gray's grenadier anchovy</name>
    <dbReference type="NCBI Taxonomy" id="363190"/>
    <lineage>
        <taxon>Eukaryota</taxon>
        <taxon>Metazoa</taxon>
        <taxon>Chordata</taxon>
        <taxon>Craniata</taxon>
        <taxon>Vertebrata</taxon>
        <taxon>Euteleostomi</taxon>
        <taxon>Actinopterygii</taxon>
        <taxon>Neopterygii</taxon>
        <taxon>Teleostei</taxon>
        <taxon>Clupei</taxon>
        <taxon>Clupeiformes</taxon>
        <taxon>Clupeoidei</taxon>
        <taxon>Engraulidae</taxon>
        <taxon>Coilinae</taxon>
        <taxon>Coilia</taxon>
    </lineage>
</organism>
<dbReference type="Pfam" id="PF16492">
    <property type="entry name" value="Cadherin_C_2"/>
    <property type="match status" value="2"/>
</dbReference>
<feature type="transmembrane region" description="Helical" evidence="13">
    <location>
        <begin position="688"/>
        <end position="712"/>
    </location>
</feature>
<dbReference type="FunFam" id="2.60.40.60:FF:000018">
    <property type="entry name" value="Protocadherin gamma c3"/>
    <property type="match status" value="1"/>
</dbReference>
<feature type="domain" description="Cadherin" evidence="15">
    <location>
        <begin position="456"/>
        <end position="562"/>
    </location>
</feature>
<keyword evidence="7 12" id="KW-0106">Calcium</keyword>
<keyword evidence="6" id="KW-0677">Repeat</keyword>
<dbReference type="Pfam" id="PF00028">
    <property type="entry name" value="Cadherin"/>
    <property type="match status" value="7"/>
</dbReference>
<dbReference type="InterPro" id="IPR050174">
    <property type="entry name" value="Protocadherin/Cadherin-CA"/>
</dbReference>
<feature type="chain" id="PRO_5044843802" description="Cadherin domain-containing protein" evidence="14">
    <location>
        <begin position="30"/>
        <end position="1235"/>
    </location>
</feature>
<feature type="domain" description="Cadherin" evidence="15">
    <location>
        <begin position="946"/>
        <end position="1065"/>
    </location>
</feature>
<evidence type="ECO:0000256" key="2">
    <source>
        <dbReference type="ARBA" id="ARBA00004251"/>
    </source>
</evidence>
<dbReference type="Gene3D" id="2.60.40.60">
    <property type="entry name" value="Cadherins"/>
    <property type="match status" value="8"/>
</dbReference>
<evidence type="ECO:0000256" key="7">
    <source>
        <dbReference type="ARBA" id="ARBA00022837"/>
    </source>
</evidence>
<proteinExistence type="predicted"/>
<dbReference type="FunFam" id="2.60.40.60:FF:000006">
    <property type="entry name" value="Protocadherin alpha 2"/>
    <property type="match status" value="1"/>
</dbReference>
<evidence type="ECO:0000313" key="17">
    <source>
        <dbReference type="Proteomes" id="UP001591681"/>
    </source>
</evidence>
<evidence type="ECO:0000256" key="4">
    <source>
        <dbReference type="ARBA" id="ARBA00022692"/>
    </source>
</evidence>
<dbReference type="SUPFAM" id="SSF49313">
    <property type="entry name" value="Cadherin-like"/>
    <property type="match status" value="8"/>
</dbReference>
<dbReference type="EMBL" id="JBHFQA010000024">
    <property type="protein sequence ID" value="KAL2077290.1"/>
    <property type="molecule type" value="Genomic_DNA"/>
</dbReference>
<dbReference type="AlphaFoldDB" id="A0ABD1IST5"/>
<dbReference type="FunFam" id="2.60.40.60:FF:000129">
    <property type="entry name" value="protocadherin alpha-C2 isoform X1"/>
    <property type="match status" value="1"/>
</dbReference>
<reference evidence="16 17" key="1">
    <citation type="submission" date="2024-09" db="EMBL/GenBank/DDBJ databases">
        <title>A chromosome-level genome assembly of Gray's grenadier anchovy, Coilia grayii.</title>
        <authorList>
            <person name="Fu Z."/>
        </authorList>
    </citation>
    <scope>NUCLEOTIDE SEQUENCE [LARGE SCALE GENOMIC DNA]</scope>
    <source>
        <strain evidence="16">G4</strain>
        <tissue evidence="16">Muscle</tissue>
    </source>
</reference>
<feature type="domain" description="Cadherin" evidence="15">
    <location>
        <begin position="351"/>
        <end position="455"/>
    </location>
</feature>
<comment type="caution">
    <text evidence="16">The sequence shown here is derived from an EMBL/GenBank/DDBJ whole genome shotgun (WGS) entry which is preliminary data.</text>
</comment>
<dbReference type="CDD" id="cd11304">
    <property type="entry name" value="Cadherin_repeat"/>
    <property type="match status" value="7"/>
</dbReference>
<evidence type="ECO:0000259" key="15">
    <source>
        <dbReference type="PROSITE" id="PS50268"/>
    </source>
</evidence>
<dbReference type="FunFam" id="2.60.40.60:FF:000001">
    <property type="entry name" value="Protocadherin alpha 2"/>
    <property type="match status" value="2"/>
</dbReference>
<dbReference type="PROSITE" id="PS00232">
    <property type="entry name" value="CADHERIN_1"/>
    <property type="match status" value="4"/>
</dbReference>
<dbReference type="PROSITE" id="PS50268">
    <property type="entry name" value="CADHERIN_2"/>
    <property type="match status" value="8"/>
</dbReference>
<evidence type="ECO:0000256" key="12">
    <source>
        <dbReference type="PROSITE-ProRule" id="PRU00043"/>
    </source>
</evidence>
<keyword evidence="11" id="KW-0325">Glycoprotein</keyword>
<dbReference type="InterPro" id="IPR020894">
    <property type="entry name" value="Cadherin_CS"/>
</dbReference>
<dbReference type="GO" id="GO:0009653">
    <property type="term" value="P:anatomical structure morphogenesis"/>
    <property type="evidence" value="ECO:0007669"/>
    <property type="project" value="UniProtKB-ARBA"/>
</dbReference>
<comment type="function">
    <text evidence="1">Potential calcium-dependent cell-adhesion protein. May be involved in the establishment and maintenance of specific neuronal connections in the brain.</text>
</comment>
<feature type="domain" description="Cadherin" evidence="15">
    <location>
        <begin position="134"/>
        <end position="242"/>
    </location>
</feature>
<sequence>MTDRTWIWLLWRLSLFLCLFHPMWNYADGQTRYTIPEELKRGSVVGNILKDLELRQSEVSERRLRIASEDGKQYFSVDLKKGELVVNDRIDREGLCGQNPSCVLALQVLIDNPLQLFRVEVDIQDINDNFPVFITSEHVLNIAESTTVGTRFPLKGAEDLDVGSNALKSYKLSPNEHFVLNLKSTKSGVKVPELMLQKPLDREKQPVHQLVLTAVDGGSPPRSGTTEIVINVLDINDNAPQFEKVSYELQLREDTAKESTVLVVKAIDLDSGENGYVSYSFAEHTPDDVLKTFLINSQSGVVSLGTALDYEQKRKYEFDIRATDKGTPPMEGHCTVIVEVQDVNDNSPEIIVTSLTSSLREDSPVGTVVALITPKDVDSGQNGKTTVRLAGKYPFKLTPSLSGHFALVTDATLDRETFPQYNIKILVSDAGTPPLKDEKEITVDILDTNDSPPRFSQSEYTAYVKENVTPGKLICSVSATDPDAGENAKISYSILDSGDSPVSYVYINSDNGSVYSMQSFDYELIKMFKIQVQATDHGSPSLSSNATVNVFIVDQNDNAPSVIHPSAATGSLSHQRMPRSAKAGHLVTKVTAVDADSGHNAWISYKLAEATDESLFSVNVYTGEVRTRRAVLEQDDSSQTLLVDITDNGEPAQSTTVTVSIILEDGLHEPILDQRHELSQPSKKTDQMTFYLVTSLISISVLSLVTCLILVIKCAKGGKRSSTCCMRRMGSDDFTNRNLQLQLNTDGPIKYVEVLGGDMLSHSQSFRSCLSPLSEFSDFTLVKPSSTLDFRDMFSMLDASLPDNAWTFESQQKAFVVALSDVNDNAPTFSQRSYSVDIAENNAPGTPIVTVSASDPDSGENARLSYTILESQVHGTSVASYAYINQDNGNIFSMRSLDYELMNAFKIHVQVRDAGTPPLTSNVTVHVFVVDQNDNPPVIRYPMFDDEDGMQLTIPASAPVGHLVGKIVAVDPDSGYNAWLSYSIPPGPDSALFRIEPHSGQLRTVRRLAEDDKEVVSATYSFTVVVKDNGEPQLSSSVPVTVTVEEPGADVGSDLHKMSNARPDWMTNSTLYLIAALAAVSGVFLITMLVLLVWCIRSRSEYDCCYSRKGLRSRHSYHQRNHKDLHLQLNTDGPIRYMEVVGGPQEPYTRTYRPCYSTLSNSVRSDFVFVKTPMLSHNNTLNMTLTRKHLTNSSNEVRVFFLCMSASEVASSKALARCVLTSSFKPHYGSICGME</sequence>
<evidence type="ECO:0000256" key="6">
    <source>
        <dbReference type="ARBA" id="ARBA00022737"/>
    </source>
</evidence>
<dbReference type="PANTHER" id="PTHR24028:SF236">
    <property type="entry name" value="PROTOCADHERIN GAMMA-C3"/>
    <property type="match status" value="1"/>
</dbReference>
<dbReference type="Pfam" id="PF08266">
    <property type="entry name" value="Cadherin_2"/>
    <property type="match status" value="1"/>
</dbReference>
<dbReference type="FunFam" id="2.60.40.60:FF:000002">
    <property type="entry name" value="Protocadherin alpha 2"/>
    <property type="match status" value="1"/>
</dbReference>
<feature type="domain" description="Cadherin" evidence="15">
    <location>
        <begin position="830"/>
        <end position="939"/>
    </location>
</feature>
<feature type="signal peptide" evidence="14">
    <location>
        <begin position="1"/>
        <end position="29"/>
    </location>
</feature>
<dbReference type="PANTHER" id="PTHR24028">
    <property type="entry name" value="CADHERIN-87A"/>
    <property type="match status" value="1"/>
</dbReference>
<dbReference type="PRINTS" id="PR00205">
    <property type="entry name" value="CADHERIN"/>
</dbReference>
<feature type="domain" description="Cadherin" evidence="15">
    <location>
        <begin position="27"/>
        <end position="133"/>
    </location>
</feature>
<dbReference type="InterPro" id="IPR032455">
    <property type="entry name" value="Cadherin_C"/>
</dbReference>
<keyword evidence="8" id="KW-0130">Cell adhesion</keyword>
<dbReference type="GO" id="GO:0007155">
    <property type="term" value="P:cell adhesion"/>
    <property type="evidence" value="ECO:0007669"/>
    <property type="project" value="UniProtKB-KW"/>
</dbReference>
<keyword evidence="17" id="KW-1185">Reference proteome</keyword>
<feature type="domain" description="Cadherin" evidence="15">
    <location>
        <begin position="577"/>
        <end position="672"/>
    </location>
</feature>
<dbReference type="InterPro" id="IPR013164">
    <property type="entry name" value="Cadherin_N"/>
</dbReference>
<keyword evidence="4 13" id="KW-0812">Transmembrane</keyword>
<protein>
    <recommendedName>
        <fullName evidence="15">Cadherin domain-containing protein</fullName>
    </recommendedName>
</protein>
<dbReference type="Proteomes" id="UP001591681">
    <property type="component" value="Unassembled WGS sequence"/>
</dbReference>
<keyword evidence="3" id="KW-1003">Cell membrane</keyword>
<name>A0ABD1IST5_9TELE</name>
<evidence type="ECO:0000256" key="10">
    <source>
        <dbReference type="ARBA" id="ARBA00023136"/>
    </source>
</evidence>
<keyword evidence="10 13" id="KW-0472">Membrane</keyword>
<accession>A0ABD1IST5</accession>
<comment type="subcellular location">
    <subcellularLocation>
        <location evidence="2">Cell membrane</location>
        <topology evidence="2">Single-pass type I membrane protein</topology>
    </subcellularLocation>
</comment>
<evidence type="ECO:0000256" key="11">
    <source>
        <dbReference type="ARBA" id="ARBA00023180"/>
    </source>
</evidence>
<evidence type="ECO:0000313" key="16">
    <source>
        <dbReference type="EMBL" id="KAL2077290.1"/>
    </source>
</evidence>
<dbReference type="GO" id="GO:0005509">
    <property type="term" value="F:calcium ion binding"/>
    <property type="evidence" value="ECO:0007669"/>
    <property type="project" value="UniProtKB-UniRule"/>
</dbReference>
<evidence type="ECO:0000256" key="14">
    <source>
        <dbReference type="SAM" id="SignalP"/>
    </source>
</evidence>
<feature type="domain" description="Cadherin" evidence="15">
    <location>
        <begin position="243"/>
        <end position="350"/>
    </location>
</feature>
<dbReference type="SMART" id="SM00112">
    <property type="entry name" value="CA"/>
    <property type="match status" value="8"/>
</dbReference>
<evidence type="ECO:0000256" key="8">
    <source>
        <dbReference type="ARBA" id="ARBA00022889"/>
    </source>
</evidence>
<evidence type="ECO:0000256" key="3">
    <source>
        <dbReference type="ARBA" id="ARBA00022475"/>
    </source>
</evidence>
<evidence type="ECO:0000256" key="5">
    <source>
        <dbReference type="ARBA" id="ARBA00022729"/>
    </source>
</evidence>
<evidence type="ECO:0000256" key="13">
    <source>
        <dbReference type="SAM" id="Phobius"/>
    </source>
</evidence>
<feature type="transmembrane region" description="Helical" evidence="13">
    <location>
        <begin position="1071"/>
        <end position="1094"/>
    </location>
</feature>
<dbReference type="GO" id="GO:0005886">
    <property type="term" value="C:plasma membrane"/>
    <property type="evidence" value="ECO:0007669"/>
    <property type="project" value="UniProtKB-SubCell"/>
</dbReference>
<dbReference type="FunFam" id="2.60.40.60:FF:000004">
    <property type="entry name" value="Protocadherin 1 gamma 2"/>
    <property type="match status" value="2"/>
</dbReference>
<dbReference type="InterPro" id="IPR015919">
    <property type="entry name" value="Cadherin-like_sf"/>
</dbReference>
<keyword evidence="9 13" id="KW-1133">Transmembrane helix</keyword>
<evidence type="ECO:0000256" key="9">
    <source>
        <dbReference type="ARBA" id="ARBA00022989"/>
    </source>
</evidence>
<keyword evidence="5 14" id="KW-0732">Signal</keyword>
<gene>
    <name evidence="16" type="ORF">ACEWY4_026794</name>
</gene>
<dbReference type="InterPro" id="IPR002126">
    <property type="entry name" value="Cadherin-like_dom"/>
</dbReference>